<dbReference type="STRING" id="91360.SAMN05660330_00442"/>
<name>A0A1H0KC98_9BACT</name>
<evidence type="ECO:0000259" key="3">
    <source>
        <dbReference type="Pfam" id="PF01571"/>
    </source>
</evidence>
<dbReference type="Pfam" id="PF08669">
    <property type="entry name" value="GCV_T_C"/>
    <property type="match status" value="1"/>
</dbReference>
<dbReference type="PANTHER" id="PTHR43757">
    <property type="entry name" value="AMINOMETHYLTRANSFERASE"/>
    <property type="match status" value="1"/>
</dbReference>
<feature type="domain" description="GCVT N-terminal" evidence="3">
    <location>
        <begin position="426"/>
        <end position="703"/>
    </location>
</feature>
<protein>
    <submittedName>
        <fullName evidence="6">4-methylaminobutanoate oxidase (Formaldehyde-forming)</fullName>
    </submittedName>
</protein>
<evidence type="ECO:0000259" key="5">
    <source>
        <dbReference type="Pfam" id="PF16350"/>
    </source>
</evidence>
<organism evidence="6 7">
    <name type="scientific">Desulforhopalus singaporensis</name>
    <dbReference type="NCBI Taxonomy" id="91360"/>
    <lineage>
        <taxon>Bacteria</taxon>
        <taxon>Pseudomonadati</taxon>
        <taxon>Thermodesulfobacteriota</taxon>
        <taxon>Desulfobulbia</taxon>
        <taxon>Desulfobulbales</taxon>
        <taxon>Desulfocapsaceae</taxon>
        <taxon>Desulforhopalus</taxon>
    </lineage>
</organism>
<evidence type="ECO:0000259" key="4">
    <source>
        <dbReference type="Pfam" id="PF08669"/>
    </source>
</evidence>
<dbReference type="InterPro" id="IPR006076">
    <property type="entry name" value="FAD-dep_OxRdtase"/>
</dbReference>
<reference evidence="6 7" key="1">
    <citation type="submission" date="2016-10" db="EMBL/GenBank/DDBJ databases">
        <authorList>
            <person name="de Groot N.N."/>
        </authorList>
    </citation>
    <scope>NUCLEOTIDE SEQUENCE [LARGE SCALE GENOMIC DNA]</scope>
    <source>
        <strain evidence="6 7">DSM 12130</strain>
    </source>
</reference>
<dbReference type="Gene3D" id="3.50.50.60">
    <property type="entry name" value="FAD/NAD(P)-binding domain"/>
    <property type="match status" value="1"/>
</dbReference>
<gene>
    <name evidence="6" type="ORF">SAMN05660330_00442</name>
</gene>
<proteinExistence type="inferred from homology"/>
<dbReference type="Gene3D" id="3.30.9.10">
    <property type="entry name" value="D-Amino Acid Oxidase, subunit A, domain 2"/>
    <property type="match status" value="1"/>
</dbReference>
<dbReference type="Gene3D" id="3.30.1360.120">
    <property type="entry name" value="Probable tRNA modification gtpase trme, domain 1"/>
    <property type="match status" value="1"/>
</dbReference>
<dbReference type="OrthoDB" id="9806257at2"/>
<dbReference type="Pfam" id="PF16350">
    <property type="entry name" value="FAO_M"/>
    <property type="match status" value="1"/>
</dbReference>
<accession>A0A1H0KC98</accession>
<evidence type="ECO:0000256" key="1">
    <source>
        <dbReference type="ARBA" id="ARBA00008609"/>
    </source>
</evidence>
<dbReference type="InterPro" id="IPR013977">
    <property type="entry name" value="GcvT_C"/>
</dbReference>
<dbReference type="SUPFAM" id="SSF101790">
    <property type="entry name" value="Aminomethyltransferase beta-barrel domain"/>
    <property type="match status" value="1"/>
</dbReference>
<dbReference type="PANTHER" id="PTHR43757:SF15">
    <property type="entry name" value="PYRUVATE DEHYDROGENASE PHOSPHATASE REGULATORY SUBUNIT, MITOCHONDRIAL-LIKE"/>
    <property type="match status" value="1"/>
</dbReference>
<dbReference type="InterPro" id="IPR036188">
    <property type="entry name" value="FAD/NAD-bd_sf"/>
</dbReference>
<dbReference type="SUPFAM" id="SSF103025">
    <property type="entry name" value="Folate-binding domain"/>
    <property type="match status" value="1"/>
</dbReference>
<dbReference type="InterPro" id="IPR028896">
    <property type="entry name" value="GcvT/YgfZ/DmdA"/>
</dbReference>
<dbReference type="InterPro" id="IPR029043">
    <property type="entry name" value="GcvT/YgfZ_C"/>
</dbReference>
<keyword evidence="7" id="KW-1185">Reference proteome</keyword>
<dbReference type="SUPFAM" id="SSF54373">
    <property type="entry name" value="FAD-linked reductases, C-terminal domain"/>
    <property type="match status" value="1"/>
</dbReference>
<dbReference type="InterPro" id="IPR006222">
    <property type="entry name" value="GCVT_N"/>
</dbReference>
<dbReference type="RefSeq" id="WP_092219354.1">
    <property type="nucleotide sequence ID" value="NZ_FNJI01000003.1"/>
</dbReference>
<dbReference type="Pfam" id="PF01266">
    <property type="entry name" value="DAO"/>
    <property type="match status" value="1"/>
</dbReference>
<feature type="domain" description="FAD dependent oxidoreductase central" evidence="5">
    <location>
        <begin position="369"/>
        <end position="424"/>
    </location>
</feature>
<dbReference type="Gene3D" id="3.30.70.1400">
    <property type="entry name" value="Aminomethyltransferase beta-barrel domains"/>
    <property type="match status" value="1"/>
</dbReference>
<feature type="domain" description="FAD dependent oxidoreductase" evidence="2">
    <location>
        <begin position="11"/>
        <end position="366"/>
    </location>
</feature>
<dbReference type="InterPro" id="IPR027266">
    <property type="entry name" value="TrmE/GcvT-like"/>
</dbReference>
<evidence type="ECO:0000313" key="6">
    <source>
        <dbReference type="EMBL" id="SDO53401.1"/>
    </source>
</evidence>
<feature type="domain" description="Aminomethyltransferase C-terminal" evidence="4">
    <location>
        <begin position="722"/>
        <end position="807"/>
    </location>
</feature>
<dbReference type="Gene3D" id="2.40.30.110">
    <property type="entry name" value="Aminomethyltransferase beta-barrel domains"/>
    <property type="match status" value="1"/>
</dbReference>
<dbReference type="Pfam" id="PF01571">
    <property type="entry name" value="GCV_T"/>
    <property type="match status" value="1"/>
</dbReference>
<dbReference type="InterPro" id="IPR032503">
    <property type="entry name" value="FAO_M"/>
</dbReference>
<comment type="similarity">
    <text evidence="1">Belongs to the GcvT family.</text>
</comment>
<evidence type="ECO:0000259" key="2">
    <source>
        <dbReference type="Pfam" id="PF01266"/>
    </source>
</evidence>
<dbReference type="EMBL" id="FNJI01000003">
    <property type="protein sequence ID" value="SDO53401.1"/>
    <property type="molecule type" value="Genomic_DNA"/>
</dbReference>
<dbReference type="AlphaFoldDB" id="A0A1H0KC98"/>
<sequence>MSTALPTHAQVVIIGGGIVGCSTAYHLTKAGFKDVLVLERKELGSGTTFAAAGLLAQLRQNREMSNLAKYALELYSRLEEETGVATGFVRTGAIGVCQTEDRRREWLRGAQMAKAFGIEMHEISLKEAEDLVPLMNTSDLKSAFYLPGDGQVDPVGATQSLAKGAKMGGATIVENCRVTGIVTKNGVVKGVSTEMGDVSCEYLVNCAGMWGRQIGKMTGTSLPLHAAEHLHAITVPIEGLKKHFPTVRDFDGYTYFKEESGGILLGGFEPIAKPYGMKGIPANWKFTELAEDWDLLEIFMECGFERFPALEEAQIRHLQVSAESFTPDNAFMVGEVPGVKNLFVGCGMNSVGIASSAGVGRALSQWIENGSPEEQLWPVDVRRYFPWQQNSRYLHDRVVESVGILYEHHYPNRQRTTARPVICSPLHDRLKDNGACFSMIAGWERADWFAPAGVKPVHEYSWSKPNWFDYQKEEHKAVRNGVGMYDLTSMGKLIVQGRDAEAVLQRLCTNDIAGPIGTSTYTPMVNDKGGFELDVTVTRTAEDSYFIVTAAGTTVRDCDYIRRRIPADSICTVTDVTHGYAMLAVMGPKSRDLLSALTDADLSNEAFPYGTAQEIDLAYARPLALRMSYVGELGWELYIPSNFALTVFDAIMEEGKKHGLKLVGMQAVNSLRLETGYRHWESDITPDDTPYEAGLGFGVKIDKGEFIGRNALEKQKGAVLPKKMVMFTLDENKDVRLWGNEPVYRNGEFVDTLTSGGYGFEIDCPVGMGYLVNKEGVTREWMEQGSYELMVEGRLYPAKLHLRSPYDPKNERTKM</sequence>
<dbReference type="Proteomes" id="UP000199073">
    <property type="component" value="Unassembled WGS sequence"/>
</dbReference>
<dbReference type="SUPFAM" id="SSF51905">
    <property type="entry name" value="FAD/NAD(P)-binding domain"/>
    <property type="match status" value="1"/>
</dbReference>
<evidence type="ECO:0000313" key="7">
    <source>
        <dbReference type="Proteomes" id="UP000199073"/>
    </source>
</evidence>